<organism evidence="1 2">
    <name type="scientific">Corchorus olitorius</name>
    <dbReference type="NCBI Taxonomy" id="93759"/>
    <lineage>
        <taxon>Eukaryota</taxon>
        <taxon>Viridiplantae</taxon>
        <taxon>Streptophyta</taxon>
        <taxon>Embryophyta</taxon>
        <taxon>Tracheophyta</taxon>
        <taxon>Spermatophyta</taxon>
        <taxon>Magnoliopsida</taxon>
        <taxon>eudicotyledons</taxon>
        <taxon>Gunneridae</taxon>
        <taxon>Pentapetalae</taxon>
        <taxon>rosids</taxon>
        <taxon>malvids</taxon>
        <taxon>Malvales</taxon>
        <taxon>Malvaceae</taxon>
        <taxon>Grewioideae</taxon>
        <taxon>Apeibeae</taxon>
        <taxon>Corchorus</taxon>
    </lineage>
</organism>
<dbReference type="AlphaFoldDB" id="A0A1R3G110"/>
<accession>A0A1R3G110</accession>
<keyword evidence="2" id="KW-1185">Reference proteome</keyword>
<proteinExistence type="predicted"/>
<reference evidence="2" key="1">
    <citation type="submission" date="2013-09" db="EMBL/GenBank/DDBJ databases">
        <title>Corchorus olitorius genome sequencing.</title>
        <authorList>
            <person name="Alam M."/>
            <person name="Haque M.S."/>
            <person name="Islam M.S."/>
            <person name="Emdad E.M."/>
            <person name="Islam M.M."/>
            <person name="Ahmed B."/>
            <person name="Halim A."/>
            <person name="Hossen Q.M.M."/>
            <person name="Hossain M.Z."/>
            <person name="Ahmed R."/>
            <person name="Khan M.M."/>
            <person name="Islam R."/>
            <person name="Rashid M.M."/>
            <person name="Khan S.A."/>
            <person name="Rahman M.S."/>
            <person name="Alam M."/>
            <person name="Yahiya A.S."/>
            <person name="Khan M.S."/>
            <person name="Azam M.S."/>
            <person name="Haque T."/>
            <person name="Lashkar M.Z.H."/>
            <person name="Akhand A.I."/>
            <person name="Morshed G."/>
            <person name="Roy S."/>
            <person name="Uddin K.S."/>
            <person name="Rabeya T."/>
            <person name="Hossain A.S."/>
            <person name="Chowdhury A."/>
            <person name="Snigdha A.R."/>
            <person name="Mortoza M.S."/>
            <person name="Matin S.A."/>
            <person name="Hoque S.M.E."/>
            <person name="Islam M.K."/>
            <person name="Roy D.K."/>
            <person name="Haider R."/>
            <person name="Moosa M.M."/>
            <person name="Elias S.M."/>
            <person name="Hasan A.M."/>
            <person name="Jahan S."/>
            <person name="Shafiuddin M."/>
            <person name="Mahmood N."/>
            <person name="Shommy N.S."/>
        </authorList>
    </citation>
    <scope>NUCLEOTIDE SEQUENCE [LARGE SCALE GENOMIC DNA]</scope>
    <source>
        <strain evidence="2">cv. O-4</strain>
    </source>
</reference>
<protein>
    <submittedName>
        <fullName evidence="1">Uncharacterized protein</fullName>
    </submittedName>
</protein>
<comment type="caution">
    <text evidence="1">The sequence shown here is derived from an EMBL/GenBank/DDBJ whole genome shotgun (WGS) entry which is preliminary data.</text>
</comment>
<evidence type="ECO:0000313" key="2">
    <source>
        <dbReference type="Proteomes" id="UP000187203"/>
    </source>
</evidence>
<sequence length="29" mass="3428">METRVKYRDPRFISAQRFSGDDCFNSDVS</sequence>
<evidence type="ECO:0000313" key="1">
    <source>
        <dbReference type="EMBL" id="OMO51753.1"/>
    </source>
</evidence>
<gene>
    <name evidence="1" type="ORF">COLO4_37528</name>
</gene>
<name>A0A1R3G110_9ROSI</name>
<dbReference type="Proteomes" id="UP000187203">
    <property type="component" value="Unassembled WGS sequence"/>
</dbReference>
<dbReference type="EMBL" id="AWUE01024056">
    <property type="protein sequence ID" value="OMO51753.1"/>
    <property type="molecule type" value="Genomic_DNA"/>
</dbReference>